<name>A0A1F5PNF4_9BACT</name>
<dbReference type="HAMAP" id="MF_01974">
    <property type="entry name" value="MetAP_1"/>
    <property type="match status" value="1"/>
</dbReference>
<feature type="binding site" evidence="6">
    <location>
        <position position="111"/>
    </location>
    <ligand>
        <name>a divalent metal cation</name>
        <dbReference type="ChEBI" id="CHEBI:60240"/>
        <label>2</label>
        <note>catalytic</note>
    </ligand>
</feature>
<feature type="binding site" evidence="6">
    <location>
        <position position="207"/>
    </location>
    <ligand>
        <name>a divalent metal cation</name>
        <dbReference type="ChEBI" id="CHEBI:60240"/>
        <label>2</label>
        <note>catalytic</note>
    </ligand>
</feature>
<dbReference type="EMBL" id="MFEO01000003">
    <property type="protein sequence ID" value="OGE91192.1"/>
    <property type="molecule type" value="Genomic_DNA"/>
</dbReference>
<dbReference type="Pfam" id="PF00557">
    <property type="entry name" value="Peptidase_M24"/>
    <property type="match status" value="1"/>
</dbReference>
<feature type="domain" description="Peptidase M24" evidence="8">
    <location>
        <begin position="12"/>
        <end position="245"/>
    </location>
</feature>
<dbReference type="NCBIfam" id="TIGR00500">
    <property type="entry name" value="met_pdase_I"/>
    <property type="match status" value="1"/>
</dbReference>
<feature type="binding site" evidence="6">
    <location>
        <position position="111"/>
    </location>
    <ligand>
        <name>a divalent metal cation</name>
        <dbReference type="ChEBI" id="CHEBI:60240"/>
        <label>1</label>
    </ligand>
</feature>
<feature type="binding site" evidence="6">
    <location>
        <position position="174"/>
    </location>
    <ligand>
        <name>a divalent metal cation</name>
        <dbReference type="ChEBI" id="CHEBI:60240"/>
        <label>2</label>
        <note>catalytic</note>
    </ligand>
</feature>
<sequence>MVNIYSPDEIKLLQKSGAILSRALHAVAASAVVGITTLKLDALAERSIRAEGGAPAFLGYHEKDMRPYPASLCTSINEELVHCIPSRGRTLKSGDIVGLDLGVEYKGFITDMAITVAVGPIELRIQKLLDVTQECLARAIAIARPGATTGDIGHAVQGYAESQGFGVIRDLVGHGVGRAVHEDPKVPNYGNPGEGLALREGMVLAIEPMISMGGFRIKMLSDGWGIAMADGSLCAHFEKTVAITDLGSLVLTP</sequence>
<reference evidence="9 10" key="1">
    <citation type="journal article" date="2016" name="Nat. Commun.">
        <title>Thousands of microbial genomes shed light on interconnected biogeochemical processes in an aquifer system.</title>
        <authorList>
            <person name="Anantharaman K."/>
            <person name="Brown C.T."/>
            <person name="Hug L.A."/>
            <person name="Sharon I."/>
            <person name="Castelle C.J."/>
            <person name="Probst A.J."/>
            <person name="Thomas B.C."/>
            <person name="Singh A."/>
            <person name="Wilkins M.J."/>
            <person name="Karaoz U."/>
            <person name="Brodie E.L."/>
            <person name="Williams K.H."/>
            <person name="Hubbard S.S."/>
            <person name="Banfield J.F."/>
        </authorList>
    </citation>
    <scope>NUCLEOTIDE SEQUENCE [LARGE SCALE GENOMIC DNA]</scope>
</reference>
<comment type="catalytic activity">
    <reaction evidence="6 7">
        <text>Release of N-terminal amino acids, preferentially methionine, from peptides and arylamides.</text>
        <dbReference type="EC" id="3.4.11.18"/>
    </reaction>
</comment>
<proteinExistence type="inferred from homology"/>
<evidence type="ECO:0000256" key="5">
    <source>
        <dbReference type="ARBA" id="ARBA00022801"/>
    </source>
</evidence>
<evidence type="ECO:0000256" key="7">
    <source>
        <dbReference type="RuleBase" id="RU003653"/>
    </source>
</evidence>
<feature type="binding site" evidence="6">
    <location>
        <position position="82"/>
    </location>
    <ligand>
        <name>substrate</name>
    </ligand>
</feature>
<evidence type="ECO:0000313" key="9">
    <source>
        <dbReference type="EMBL" id="OGE91192.1"/>
    </source>
</evidence>
<dbReference type="AlphaFoldDB" id="A0A1F5PNF4"/>
<keyword evidence="3 6" id="KW-0645">Protease</keyword>
<dbReference type="InterPro" id="IPR036005">
    <property type="entry name" value="Creatinase/aminopeptidase-like"/>
</dbReference>
<evidence type="ECO:0000256" key="1">
    <source>
        <dbReference type="ARBA" id="ARBA00002521"/>
    </source>
</evidence>
<feature type="binding site" evidence="6">
    <location>
        <position position="238"/>
    </location>
    <ligand>
        <name>a divalent metal cation</name>
        <dbReference type="ChEBI" id="CHEBI:60240"/>
        <label>1</label>
    </ligand>
</feature>
<dbReference type="GO" id="GO:0070006">
    <property type="term" value="F:metalloaminopeptidase activity"/>
    <property type="evidence" value="ECO:0007669"/>
    <property type="project" value="UniProtKB-UniRule"/>
</dbReference>
<dbReference type="EC" id="3.4.11.18" evidence="6 7"/>
<protein>
    <recommendedName>
        <fullName evidence="6 7">Methionine aminopeptidase</fullName>
        <shortName evidence="6">MAP</shortName>
        <shortName evidence="6">MetAP</shortName>
        <ecNumber evidence="6 7">3.4.11.18</ecNumber>
    </recommendedName>
    <alternativeName>
        <fullName evidence="6">Peptidase M</fullName>
    </alternativeName>
</protein>
<feature type="binding site" evidence="6">
    <location>
        <position position="100"/>
    </location>
    <ligand>
        <name>a divalent metal cation</name>
        <dbReference type="ChEBI" id="CHEBI:60240"/>
        <label>1</label>
    </ligand>
</feature>
<dbReference type="InterPro" id="IPR001714">
    <property type="entry name" value="Pept_M24_MAP"/>
</dbReference>
<dbReference type="CDD" id="cd01086">
    <property type="entry name" value="MetAP1"/>
    <property type="match status" value="1"/>
</dbReference>
<comment type="caution">
    <text evidence="9">The sequence shown here is derived from an EMBL/GenBank/DDBJ whole genome shotgun (WGS) entry which is preliminary data.</text>
</comment>
<dbReference type="GO" id="GO:0006508">
    <property type="term" value="P:proteolysis"/>
    <property type="evidence" value="ECO:0007669"/>
    <property type="project" value="UniProtKB-KW"/>
</dbReference>
<evidence type="ECO:0000256" key="4">
    <source>
        <dbReference type="ARBA" id="ARBA00022723"/>
    </source>
</evidence>
<dbReference type="STRING" id="1817828.A2722_01785"/>
<keyword evidence="2 6" id="KW-0031">Aminopeptidase</keyword>
<dbReference type="Proteomes" id="UP000178377">
    <property type="component" value="Unassembled WGS sequence"/>
</dbReference>
<dbReference type="PANTHER" id="PTHR43330">
    <property type="entry name" value="METHIONINE AMINOPEPTIDASE"/>
    <property type="match status" value="1"/>
</dbReference>
<evidence type="ECO:0000256" key="6">
    <source>
        <dbReference type="HAMAP-Rule" id="MF_01974"/>
    </source>
</evidence>
<dbReference type="SUPFAM" id="SSF55920">
    <property type="entry name" value="Creatinase/aminopeptidase"/>
    <property type="match status" value="1"/>
</dbReference>
<dbReference type="InterPro" id="IPR002467">
    <property type="entry name" value="Pept_M24A_MAP1"/>
</dbReference>
<evidence type="ECO:0000313" key="10">
    <source>
        <dbReference type="Proteomes" id="UP000178377"/>
    </source>
</evidence>
<evidence type="ECO:0000256" key="2">
    <source>
        <dbReference type="ARBA" id="ARBA00022438"/>
    </source>
</evidence>
<dbReference type="Gene3D" id="3.90.230.10">
    <property type="entry name" value="Creatinase/methionine aminopeptidase superfamily"/>
    <property type="match status" value="1"/>
</dbReference>
<keyword evidence="4 6" id="KW-0479">Metal-binding</keyword>
<dbReference type="GO" id="GO:0046872">
    <property type="term" value="F:metal ion binding"/>
    <property type="evidence" value="ECO:0007669"/>
    <property type="project" value="UniProtKB-UniRule"/>
</dbReference>
<dbReference type="GO" id="GO:0004239">
    <property type="term" value="F:initiator methionyl aminopeptidase activity"/>
    <property type="evidence" value="ECO:0007669"/>
    <property type="project" value="UniProtKB-UniRule"/>
</dbReference>
<feature type="binding site" evidence="6">
    <location>
        <position position="238"/>
    </location>
    <ligand>
        <name>a divalent metal cation</name>
        <dbReference type="ChEBI" id="CHEBI:60240"/>
        <label>2</label>
        <note>catalytic</note>
    </ligand>
</feature>
<gene>
    <name evidence="6" type="primary">map</name>
    <name evidence="9" type="ORF">A2722_01785</name>
</gene>
<organism evidence="9 10">
    <name type="scientific">Candidatus Doudnabacteria bacterium RIFCSPHIGHO2_01_FULL_50_11</name>
    <dbReference type="NCBI Taxonomy" id="1817828"/>
    <lineage>
        <taxon>Bacteria</taxon>
        <taxon>Candidatus Doudnaibacteriota</taxon>
    </lineage>
</organism>
<evidence type="ECO:0000259" key="8">
    <source>
        <dbReference type="Pfam" id="PF00557"/>
    </source>
</evidence>
<feature type="binding site" evidence="6">
    <location>
        <position position="181"/>
    </location>
    <ligand>
        <name>substrate</name>
    </ligand>
</feature>
<accession>A0A1F5PNF4</accession>
<dbReference type="PANTHER" id="PTHR43330:SF27">
    <property type="entry name" value="METHIONINE AMINOPEPTIDASE"/>
    <property type="match status" value="1"/>
</dbReference>
<comment type="similarity">
    <text evidence="6">Belongs to the peptidase M24A family. Methionine aminopeptidase type 1 subfamily.</text>
</comment>
<comment type="subunit">
    <text evidence="6">Monomer.</text>
</comment>
<dbReference type="GO" id="GO:0005829">
    <property type="term" value="C:cytosol"/>
    <property type="evidence" value="ECO:0007669"/>
    <property type="project" value="TreeGrafter"/>
</dbReference>
<evidence type="ECO:0000256" key="3">
    <source>
        <dbReference type="ARBA" id="ARBA00022670"/>
    </source>
</evidence>
<dbReference type="PRINTS" id="PR00599">
    <property type="entry name" value="MAPEPTIDASE"/>
</dbReference>
<keyword evidence="5 6" id="KW-0378">Hydrolase</keyword>
<dbReference type="InterPro" id="IPR000994">
    <property type="entry name" value="Pept_M24"/>
</dbReference>
<comment type="cofactor">
    <cofactor evidence="6">
        <name>Co(2+)</name>
        <dbReference type="ChEBI" id="CHEBI:48828"/>
    </cofactor>
    <cofactor evidence="6">
        <name>Zn(2+)</name>
        <dbReference type="ChEBI" id="CHEBI:29105"/>
    </cofactor>
    <cofactor evidence="6">
        <name>Mn(2+)</name>
        <dbReference type="ChEBI" id="CHEBI:29035"/>
    </cofactor>
    <cofactor evidence="6">
        <name>Fe(2+)</name>
        <dbReference type="ChEBI" id="CHEBI:29033"/>
    </cofactor>
    <text evidence="6">Binds 2 divalent metal cations per subunit. Has a high-affinity and a low affinity metal-binding site. The true nature of the physiological cofactor is under debate. The enzyme is active with cobalt, zinc, manganese or divalent iron ions. Most likely, methionine aminopeptidases function as mononuclear Fe(2+)-metalloproteases under physiological conditions, and the catalytically relevant metal-binding site has been assigned to the histidine-containing high-affinity site.</text>
</comment>
<comment type="function">
    <text evidence="1 6">Removes the N-terminal methionine from nascent proteins. The N-terminal methionine is often cleaved when the second residue in the primary sequence is small and uncharged (Met-Ala-, Cys, Gly, Pro, Ser, Thr, or Val). Requires deformylation of the N(alpha)-formylated initiator methionine before it can be hydrolyzed.</text>
</comment>